<feature type="transmembrane region" description="Helical" evidence="1">
    <location>
        <begin position="7"/>
        <end position="28"/>
    </location>
</feature>
<dbReference type="AlphaFoldDB" id="A0A9E8N8V0"/>
<dbReference type="Gene3D" id="3.40.30.10">
    <property type="entry name" value="Glutaredoxin"/>
    <property type="match status" value="1"/>
</dbReference>
<evidence type="ECO:0008006" key="4">
    <source>
        <dbReference type="Google" id="ProtNLM"/>
    </source>
</evidence>
<keyword evidence="1" id="KW-1133">Transmembrane helix</keyword>
<keyword evidence="1" id="KW-0812">Transmembrane</keyword>
<keyword evidence="3" id="KW-1185">Reference proteome</keyword>
<evidence type="ECO:0000256" key="1">
    <source>
        <dbReference type="SAM" id="Phobius"/>
    </source>
</evidence>
<evidence type="ECO:0000313" key="2">
    <source>
        <dbReference type="EMBL" id="WAC10642.1"/>
    </source>
</evidence>
<reference evidence="2" key="1">
    <citation type="submission" date="2022-11" db="EMBL/GenBank/DDBJ databases">
        <title>Dyadobacter pollutisoli sp. nov., isolated from plastic dumped soil.</title>
        <authorList>
            <person name="Kim J.M."/>
            <person name="Kim K.R."/>
            <person name="Lee J.K."/>
            <person name="Hao L."/>
            <person name="Jeon C.O."/>
        </authorList>
    </citation>
    <scope>NUCLEOTIDE SEQUENCE</scope>
    <source>
        <strain evidence="2">U1</strain>
    </source>
</reference>
<keyword evidence="1" id="KW-0472">Membrane</keyword>
<dbReference type="Proteomes" id="UP001164653">
    <property type="component" value="Chromosome"/>
</dbReference>
<proteinExistence type="predicted"/>
<evidence type="ECO:0000313" key="3">
    <source>
        <dbReference type="Proteomes" id="UP001164653"/>
    </source>
</evidence>
<dbReference type="EMBL" id="CP112998">
    <property type="protein sequence ID" value="WAC10642.1"/>
    <property type="molecule type" value="Genomic_DNA"/>
</dbReference>
<name>A0A9E8N8V0_9BACT</name>
<gene>
    <name evidence="2" type="ORF">ON006_23225</name>
</gene>
<dbReference type="RefSeq" id="WP_244822411.1">
    <property type="nucleotide sequence ID" value="NZ_CP112998.1"/>
</dbReference>
<dbReference type="KEGG" id="dpf:ON006_23225"/>
<accession>A0A9E8N8V0</accession>
<organism evidence="2 3">
    <name type="scientific">Dyadobacter pollutisoli</name>
    <dbReference type="NCBI Taxonomy" id="2910158"/>
    <lineage>
        <taxon>Bacteria</taxon>
        <taxon>Pseudomonadati</taxon>
        <taxon>Bacteroidota</taxon>
        <taxon>Cytophagia</taxon>
        <taxon>Cytophagales</taxon>
        <taxon>Spirosomataceae</taxon>
        <taxon>Dyadobacter</taxon>
    </lineage>
</organism>
<protein>
    <recommendedName>
        <fullName evidence="4">SCO family protein</fullName>
    </recommendedName>
</protein>
<sequence length="206" mass="22575">MKNFSKAGLLIVTLVIPALIFTFLRFFATNHYDLGYFNPELDLTGKVVVQNGDTLFRRISNICGETTGGQIKGLTVVNYLPEVCDDSCKLALSQLQRIFDLRSDIGDLNMVTLAVKGTDNGAALPAGAERPGWKLIEVSKEMIDTCFASALGFDLNPASAFKQNSLVLIDRQGYVRGYYNGADATEADRLMAEIKILDYESKTSGK</sequence>